<dbReference type="InterPro" id="IPR014284">
    <property type="entry name" value="RNA_pol_sigma-70_dom"/>
</dbReference>
<evidence type="ECO:0000256" key="2">
    <source>
        <dbReference type="ARBA" id="ARBA00023015"/>
    </source>
</evidence>
<name>A0A4R6IN34_9BACT</name>
<feature type="domain" description="HTH luxR-type" evidence="5">
    <location>
        <begin position="128"/>
        <end position="186"/>
    </location>
</feature>
<dbReference type="InterPro" id="IPR036388">
    <property type="entry name" value="WH-like_DNA-bd_sf"/>
</dbReference>
<gene>
    <name evidence="6" type="ORF">BC659_3215</name>
</gene>
<dbReference type="GO" id="GO:0006352">
    <property type="term" value="P:DNA-templated transcription initiation"/>
    <property type="evidence" value="ECO:0007669"/>
    <property type="project" value="InterPro"/>
</dbReference>
<comment type="caution">
    <text evidence="6">The sequence shown here is derived from an EMBL/GenBank/DDBJ whole genome shotgun (WGS) entry which is preliminary data.</text>
</comment>
<evidence type="ECO:0000256" key="4">
    <source>
        <dbReference type="ARBA" id="ARBA00023163"/>
    </source>
</evidence>
<comment type="similarity">
    <text evidence="1">Belongs to the sigma-70 factor family. ECF subfamily.</text>
</comment>
<dbReference type="GO" id="GO:0016987">
    <property type="term" value="F:sigma factor activity"/>
    <property type="evidence" value="ECO:0007669"/>
    <property type="project" value="UniProtKB-KW"/>
</dbReference>
<dbReference type="OrthoDB" id="1097528at2"/>
<protein>
    <submittedName>
        <fullName evidence="6">RNA polymerase sigma-70 factor (ECF subfamily)</fullName>
    </submittedName>
</protein>
<dbReference type="InterPro" id="IPR014327">
    <property type="entry name" value="RNA_pol_sigma70_bacteroid"/>
</dbReference>
<dbReference type="AlphaFoldDB" id="A0A4R6IN34"/>
<dbReference type="Gene3D" id="1.10.1740.10">
    <property type="match status" value="1"/>
</dbReference>
<evidence type="ECO:0000313" key="7">
    <source>
        <dbReference type="Proteomes" id="UP000295741"/>
    </source>
</evidence>
<keyword evidence="3" id="KW-0731">Sigma factor</keyword>
<dbReference type="Gene3D" id="1.10.10.10">
    <property type="entry name" value="Winged helix-like DNA-binding domain superfamily/Winged helix DNA-binding domain"/>
    <property type="match status" value="1"/>
</dbReference>
<dbReference type="InterPro" id="IPR013249">
    <property type="entry name" value="RNA_pol_sigma70_r4_t2"/>
</dbReference>
<evidence type="ECO:0000313" key="6">
    <source>
        <dbReference type="EMBL" id="TDO23602.1"/>
    </source>
</evidence>
<sequence length="192" mass="22844">MSQYLSYDNSLLLNLLSHSDEQAFMTIYHRYWQKIFTIAHNRLQDSQEAEDIVHDVFFSLWKNRHTQQIIQLENYLAVTTKYMVLARVKTKVRERQYRESTETALVVEMPVENSLHYKRILMLVKKEVEKLPEKCRIIFQYSRNEGMSVKQIAKVMHISPKTVENQLNKALRQLRTAVRTFLPLLLVILLGF</sequence>
<keyword evidence="7" id="KW-1185">Reference proteome</keyword>
<evidence type="ECO:0000256" key="1">
    <source>
        <dbReference type="ARBA" id="ARBA00010641"/>
    </source>
</evidence>
<dbReference type="PANTHER" id="PTHR43133">
    <property type="entry name" value="RNA POLYMERASE ECF-TYPE SIGMA FACTO"/>
    <property type="match status" value="1"/>
</dbReference>
<dbReference type="Pfam" id="PF04542">
    <property type="entry name" value="Sigma70_r2"/>
    <property type="match status" value="1"/>
</dbReference>
<keyword evidence="2" id="KW-0805">Transcription regulation</keyword>
<dbReference type="SUPFAM" id="SSF88659">
    <property type="entry name" value="Sigma3 and sigma4 domains of RNA polymerase sigma factors"/>
    <property type="match status" value="1"/>
</dbReference>
<dbReference type="SMART" id="SM00421">
    <property type="entry name" value="HTH_LUXR"/>
    <property type="match status" value="1"/>
</dbReference>
<dbReference type="InterPro" id="IPR013325">
    <property type="entry name" value="RNA_pol_sigma_r2"/>
</dbReference>
<dbReference type="RefSeq" id="WP_133475776.1">
    <property type="nucleotide sequence ID" value="NZ_SNWP01000015.1"/>
</dbReference>
<dbReference type="SUPFAM" id="SSF88946">
    <property type="entry name" value="Sigma2 domain of RNA polymerase sigma factors"/>
    <property type="match status" value="1"/>
</dbReference>
<dbReference type="Pfam" id="PF08281">
    <property type="entry name" value="Sigma70_r4_2"/>
    <property type="match status" value="1"/>
</dbReference>
<dbReference type="InterPro" id="IPR000792">
    <property type="entry name" value="Tscrpt_reg_LuxR_C"/>
</dbReference>
<keyword evidence="4" id="KW-0804">Transcription</keyword>
<evidence type="ECO:0000259" key="5">
    <source>
        <dbReference type="SMART" id="SM00421"/>
    </source>
</evidence>
<evidence type="ECO:0000256" key="3">
    <source>
        <dbReference type="ARBA" id="ARBA00023082"/>
    </source>
</evidence>
<dbReference type="EMBL" id="SNWP01000015">
    <property type="protein sequence ID" value="TDO23602.1"/>
    <property type="molecule type" value="Genomic_DNA"/>
</dbReference>
<dbReference type="Proteomes" id="UP000295741">
    <property type="component" value="Unassembled WGS sequence"/>
</dbReference>
<organism evidence="6 7">
    <name type="scientific">Sediminibacterium goheungense</name>
    <dbReference type="NCBI Taxonomy" id="1086393"/>
    <lineage>
        <taxon>Bacteria</taxon>
        <taxon>Pseudomonadati</taxon>
        <taxon>Bacteroidota</taxon>
        <taxon>Chitinophagia</taxon>
        <taxon>Chitinophagales</taxon>
        <taxon>Chitinophagaceae</taxon>
        <taxon>Sediminibacterium</taxon>
    </lineage>
</organism>
<reference evidence="6 7" key="1">
    <citation type="submission" date="2019-03" db="EMBL/GenBank/DDBJ databases">
        <title>Genomic Encyclopedia of Archaeal and Bacterial Type Strains, Phase II (KMG-II): from individual species to whole genera.</title>
        <authorList>
            <person name="Goeker M."/>
        </authorList>
    </citation>
    <scope>NUCLEOTIDE SEQUENCE [LARGE SCALE GENOMIC DNA]</scope>
    <source>
        <strain evidence="6 7">DSM 28323</strain>
    </source>
</reference>
<dbReference type="NCBIfam" id="TIGR02985">
    <property type="entry name" value="Sig70_bacteroi1"/>
    <property type="match status" value="1"/>
</dbReference>
<dbReference type="GO" id="GO:0003677">
    <property type="term" value="F:DNA binding"/>
    <property type="evidence" value="ECO:0007669"/>
    <property type="project" value="InterPro"/>
</dbReference>
<proteinExistence type="inferred from homology"/>
<dbReference type="PANTHER" id="PTHR43133:SF46">
    <property type="entry name" value="RNA POLYMERASE SIGMA-70 FACTOR ECF SUBFAMILY"/>
    <property type="match status" value="1"/>
</dbReference>
<dbReference type="InterPro" id="IPR007627">
    <property type="entry name" value="RNA_pol_sigma70_r2"/>
</dbReference>
<dbReference type="InterPro" id="IPR013324">
    <property type="entry name" value="RNA_pol_sigma_r3/r4-like"/>
</dbReference>
<dbReference type="NCBIfam" id="TIGR02937">
    <property type="entry name" value="sigma70-ECF"/>
    <property type="match status" value="1"/>
</dbReference>
<dbReference type="InterPro" id="IPR039425">
    <property type="entry name" value="RNA_pol_sigma-70-like"/>
</dbReference>
<accession>A0A4R6IN34</accession>